<gene>
    <name evidence="1" type="ORF">WL29_08235</name>
</gene>
<dbReference type="EMBL" id="LPHD01000217">
    <property type="protein sequence ID" value="KWA70142.1"/>
    <property type="molecule type" value="Genomic_DNA"/>
</dbReference>
<accession>A0A106YFY8</accession>
<dbReference type="InterPro" id="IPR010732">
    <property type="entry name" value="T6SS_TssG-like"/>
</dbReference>
<organism evidence="1 2">
    <name type="scientific">Burkholderia ubonensis</name>
    <dbReference type="NCBI Taxonomy" id="101571"/>
    <lineage>
        <taxon>Bacteria</taxon>
        <taxon>Pseudomonadati</taxon>
        <taxon>Pseudomonadota</taxon>
        <taxon>Betaproteobacteria</taxon>
        <taxon>Burkholderiales</taxon>
        <taxon>Burkholderiaceae</taxon>
        <taxon>Burkholderia</taxon>
        <taxon>Burkholderia cepacia complex</taxon>
    </lineage>
</organism>
<sequence>MNFFRFCALIELAASDAAPLGTTDSPATDPVRFRSRAQLGFPAREIDAVEFDLDDPATPPAVRTTFLGLYGVDARMPAYFVDEVAQNRDGAEPLSAFLDLFHHRIATQFYRIWRKYRYPAGFRPDGFDTVSRGVLSLVGLGFRSPDTRAPDGGFPPGVGARTLLSMLGLAAQKTRTAQGLAGVLGAAVPDAAIVVEEFYPVWRTVNDFEPAALGEQCLLGRGFYDRANTLRIVITPHTRDAVAALVPGQPAYRQIIALLRFYLGYESEALLEMRVHPDLMPEPLLASGQAKLGLTTQLGSPPRVRHGRPRATWVQLGRWRGVTEAA</sequence>
<evidence type="ECO:0000313" key="1">
    <source>
        <dbReference type="EMBL" id="KWA70142.1"/>
    </source>
</evidence>
<reference evidence="1 2" key="1">
    <citation type="submission" date="2015-11" db="EMBL/GenBank/DDBJ databases">
        <title>Expanding the genomic diversity of Burkholderia species for the development of highly accurate diagnostics.</title>
        <authorList>
            <person name="Sahl J."/>
            <person name="Keim P."/>
            <person name="Wagner D."/>
        </authorList>
    </citation>
    <scope>NUCLEOTIDE SEQUENCE [LARGE SCALE GENOMIC DNA]</scope>
    <source>
        <strain evidence="1 2">MSMB2087WGS</strain>
    </source>
</reference>
<dbReference type="Pfam" id="PF06996">
    <property type="entry name" value="T6SS_TssG"/>
    <property type="match status" value="1"/>
</dbReference>
<protein>
    <submittedName>
        <fullName evidence="1">Type VI secretion protein</fullName>
    </submittedName>
</protein>
<dbReference type="PANTHER" id="PTHR35564:SF3">
    <property type="entry name" value="TYPE VI SECRETION SYSTEM BASEPLATE SUBUNIT TSSG"/>
    <property type="match status" value="1"/>
</dbReference>
<dbReference type="NCBIfam" id="TIGR03347">
    <property type="entry name" value="VI_chp_1"/>
    <property type="match status" value="1"/>
</dbReference>
<evidence type="ECO:0000313" key="2">
    <source>
        <dbReference type="Proteomes" id="UP000060630"/>
    </source>
</evidence>
<dbReference type="PANTHER" id="PTHR35564">
    <property type="match status" value="1"/>
</dbReference>
<dbReference type="Proteomes" id="UP000060630">
    <property type="component" value="Unassembled WGS sequence"/>
</dbReference>
<name>A0A106YFY8_9BURK</name>
<dbReference type="RefSeq" id="WP_059481154.1">
    <property type="nucleotide sequence ID" value="NZ_LOVG01000078.1"/>
</dbReference>
<comment type="caution">
    <text evidence="1">The sequence shown here is derived from an EMBL/GenBank/DDBJ whole genome shotgun (WGS) entry which is preliminary data.</text>
</comment>
<dbReference type="AlphaFoldDB" id="A0A106YFY8"/>
<proteinExistence type="predicted"/>